<evidence type="ECO:0000313" key="16">
    <source>
        <dbReference type="EMBL" id="KAJ7762058.1"/>
    </source>
</evidence>
<evidence type="ECO:0000256" key="12">
    <source>
        <dbReference type="ARBA" id="ARBA00037649"/>
    </source>
</evidence>
<dbReference type="EMBL" id="JARJLG010000044">
    <property type="protein sequence ID" value="KAJ7762058.1"/>
    <property type="molecule type" value="Genomic_DNA"/>
</dbReference>
<keyword evidence="7" id="KW-0472">Membrane</keyword>
<evidence type="ECO:0000256" key="3">
    <source>
        <dbReference type="ARBA" id="ARBA00008773"/>
    </source>
</evidence>
<dbReference type="PANTHER" id="PTHR16631:SF17">
    <property type="entry name" value="GLUCAN ENDO-1,3-BETA-GLUCOSIDASE BTGC"/>
    <property type="match status" value="1"/>
</dbReference>
<dbReference type="GO" id="GO:0071555">
    <property type="term" value="P:cell wall organization"/>
    <property type="evidence" value="ECO:0007669"/>
    <property type="project" value="UniProtKB-KW"/>
</dbReference>
<comment type="function">
    <text evidence="12">Glucanases play a role in cell expansion during growth, in cell-cell fusion during mating, and in spore release during sporulation. This enzyme may be involved in beta-glucan degradation. Active on laminarin and lichenan.</text>
</comment>
<evidence type="ECO:0000256" key="7">
    <source>
        <dbReference type="ARBA" id="ARBA00023136"/>
    </source>
</evidence>
<dbReference type="EC" id="3.2.1.39" evidence="4"/>
<keyword evidence="5" id="KW-1003">Cell membrane</keyword>
<comment type="catalytic activity">
    <reaction evidence="1">
        <text>Hydrolysis of (1-&gt;3)-beta-D-glucosidic linkages in (1-&gt;3)-beta-D-glucans.</text>
        <dbReference type="EC" id="3.2.1.39"/>
    </reaction>
</comment>
<keyword evidence="10" id="KW-0961">Cell wall biogenesis/degradation</keyword>
<dbReference type="SUPFAM" id="SSF51445">
    <property type="entry name" value="(Trans)glycosidases"/>
    <property type="match status" value="1"/>
</dbReference>
<evidence type="ECO:0000256" key="8">
    <source>
        <dbReference type="ARBA" id="ARBA00023180"/>
    </source>
</evidence>
<evidence type="ECO:0000256" key="10">
    <source>
        <dbReference type="ARBA" id="ARBA00023316"/>
    </source>
</evidence>
<feature type="chain" id="PRO_5042139568" description="glucan endo-1,3-beta-D-glucosidase" evidence="15">
    <location>
        <begin position="21"/>
        <end position="330"/>
    </location>
</feature>
<evidence type="ECO:0000256" key="14">
    <source>
        <dbReference type="ARBA" id="ARBA00043078"/>
    </source>
</evidence>
<feature type="signal peptide" evidence="15">
    <location>
        <begin position="1"/>
        <end position="20"/>
    </location>
</feature>
<comment type="similarity">
    <text evidence="3">Belongs to the glycosyl hydrolase 17 family.</text>
</comment>
<keyword evidence="11" id="KW-0624">Polysaccharide degradation</keyword>
<protein>
    <recommendedName>
        <fullName evidence="4">glucan endo-1,3-beta-D-glucosidase</fullName>
        <ecNumber evidence="4">3.2.1.39</ecNumber>
    </recommendedName>
    <alternativeName>
        <fullName evidence="14">Endo-1,3-beta-glucanase btgC</fullName>
    </alternativeName>
    <alternativeName>
        <fullName evidence="13">Laminarinase btgC</fullName>
    </alternativeName>
</protein>
<evidence type="ECO:0000313" key="17">
    <source>
        <dbReference type="Proteomes" id="UP001215280"/>
    </source>
</evidence>
<comment type="caution">
    <text evidence="16">The sequence shown here is derived from an EMBL/GenBank/DDBJ whole genome shotgun (WGS) entry which is preliminary data.</text>
</comment>
<dbReference type="PANTHER" id="PTHR16631">
    <property type="entry name" value="GLUCAN 1,3-BETA-GLUCOSIDASE"/>
    <property type="match status" value="1"/>
</dbReference>
<organism evidence="16 17">
    <name type="scientific">Mycena maculata</name>
    <dbReference type="NCBI Taxonomy" id="230809"/>
    <lineage>
        <taxon>Eukaryota</taxon>
        <taxon>Fungi</taxon>
        <taxon>Dikarya</taxon>
        <taxon>Basidiomycota</taxon>
        <taxon>Agaricomycotina</taxon>
        <taxon>Agaricomycetes</taxon>
        <taxon>Agaricomycetidae</taxon>
        <taxon>Agaricales</taxon>
        <taxon>Marasmiineae</taxon>
        <taxon>Mycenaceae</taxon>
        <taxon>Mycena</taxon>
    </lineage>
</organism>
<keyword evidence="6 16" id="KW-0378">Hydrolase</keyword>
<dbReference type="InterPro" id="IPR050732">
    <property type="entry name" value="Beta-glucan_modifiers"/>
</dbReference>
<dbReference type="GO" id="GO:0000272">
    <property type="term" value="P:polysaccharide catabolic process"/>
    <property type="evidence" value="ECO:0007669"/>
    <property type="project" value="UniProtKB-KW"/>
</dbReference>
<keyword evidence="8" id="KW-0325">Glycoprotein</keyword>
<evidence type="ECO:0000256" key="9">
    <source>
        <dbReference type="ARBA" id="ARBA00023277"/>
    </source>
</evidence>
<evidence type="ECO:0000256" key="5">
    <source>
        <dbReference type="ARBA" id="ARBA00022475"/>
    </source>
</evidence>
<keyword evidence="17" id="KW-1185">Reference proteome</keyword>
<reference evidence="16" key="1">
    <citation type="submission" date="2023-03" db="EMBL/GenBank/DDBJ databases">
        <title>Massive genome expansion in bonnet fungi (Mycena s.s.) driven by repeated elements and novel gene families across ecological guilds.</title>
        <authorList>
            <consortium name="Lawrence Berkeley National Laboratory"/>
            <person name="Harder C.B."/>
            <person name="Miyauchi S."/>
            <person name="Viragh M."/>
            <person name="Kuo A."/>
            <person name="Thoen E."/>
            <person name="Andreopoulos B."/>
            <person name="Lu D."/>
            <person name="Skrede I."/>
            <person name="Drula E."/>
            <person name="Henrissat B."/>
            <person name="Morin E."/>
            <person name="Kohler A."/>
            <person name="Barry K."/>
            <person name="LaButti K."/>
            <person name="Morin E."/>
            <person name="Salamov A."/>
            <person name="Lipzen A."/>
            <person name="Mereny Z."/>
            <person name="Hegedus B."/>
            <person name="Baldrian P."/>
            <person name="Stursova M."/>
            <person name="Weitz H."/>
            <person name="Taylor A."/>
            <person name="Grigoriev I.V."/>
            <person name="Nagy L.G."/>
            <person name="Martin F."/>
            <person name="Kauserud H."/>
        </authorList>
    </citation>
    <scope>NUCLEOTIDE SEQUENCE</scope>
    <source>
        <strain evidence="16">CBHHK188m</strain>
    </source>
</reference>
<dbReference type="GO" id="GO:0042973">
    <property type="term" value="F:glucan endo-1,3-beta-D-glucosidase activity"/>
    <property type="evidence" value="ECO:0007669"/>
    <property type="project" value="UniProtKB-EC"/>
</dbReference>
<keyword evidence="15" id="KW-0732">Signal</keyword>
<dbReference type="InterPro" id="IPR017853">
    <property type="entry name" value="GH"/>
</dbReference>
<evidence type="ECO:0000256" key="1">
    <source>
        <dbReference type="ARBA" id="ARBA00000382"/>
    </source>
</evidence>
<keyword evidence="9" id="KW-0119">Carbohydrate metabolism</keyword>
<evidence type="ECO:0000256" key="6">
    <source>
        <dbReference type="ARBA" id="ARBA00022801"/>
    </source>
</evidence>
<dbReference type="AlphaFoldDB" id="A0AAD7JDE7"/>
<dbReference type="GO" id="GO:0009277">
    <property type="term" value="C:fungal-type cell wall"/>
    <property type="evidence" value="ECO:0007669"/>
    <property type="project" value="TreeGrafter"/>
</dbReference>
<name>A0AAD7JDE7_9AGAR</name>
<dbReference type="GO" id="GO:0005576">
    <property type="term" value="C:extracellular region"/>
    <property type="evidence" value="ECO:0007669"/>
    <property type="project" value="TreeGrafter"/>
</dbReference>
<gene>
    <name evidence="16" type="ORF">DFH07DRAFT_418242</name>
</gene>
<evidence type="ECO:0000256" key="13">
    <source>
        <dbReference type="ARBA" id="ARBA00042373"/>
    </source>
</evidence>
<proteinExistence type="inferred from homology"/>
<evidence type="ECO:0000256" key="2">
    <source>
        <dbReference type="ARBA" id="ARBA00004401"/>
    </source>
</evidence>
<comment type="subcellular location">
    <subcellularLocation>
        <location evidence="2">Cell membrane</location>
        <topology evidence="2">Single-pass type II membrane protein</topology>
    </subcellularLocation>
</comment>
<evidence type="ECO:0000256" key="4">
    <source>
        <dbReference type="ARBA" id="ARBA00012780"/>
    </source>
</evidence>
<evidence type="ECO:0000256" key="15">
    <source>
        <dbReference type="SAM" id="SignalP"/>
    </source>
</evidence>
<dbReference type="GO" id="GO:0005886">
    <property type="term" value="C:plasma membrane"/>
    <property type="evidence" value="ECO:0007669"/>
    <property type="project" value="UniProtKB-SubCell"/>
</dbReference>
<dbReference type="Proteomes" id="UP001215280">
    <property type="component" value="Unassembled WGS sequence"/>
</dbReference>
<accession>A0AAD7JDE7</accession>
<evidence type="ECO:0000256" key="11">
    <source>
        <dbReference type="ARBA" id="ARBA00023326"/>
    </source>
</evidence>
<sequence>MSPTSFFAVWCIFFARLVSSAYIYPNGSRLDQIRSMYAWEGFVYDIEPCKTKSEMTADFAHMKSRGARTVITFDFCGTGADASYYDDIILAAETAGIFIIPLAWTLPIHVINQNYTANDTFLIKSVPRILAVTEAVIRNPGPVLAVAVGDEPLYDDDAGSPDALAYYINNMRSNFTAAGLHIPISISELAYGWQISGNITAVSDAVDFFMINEFPYFAQNAQAGGSSSSWQNLLTDMEYFETLANGRPLLITQTGWPSNEDEFGPNSPDVVASVASEEAYWDLLDGHCEDYFKTNNIGWMWRAYSDIIEGWGVIELNGTNKWPWAARLTC</sequence>
<dbReference type="GO" id="GO:0009986">
    <property type="term" value="C:cell surface"/>
    <property type="evidence" value="ECO:0007669"/>
    <property type="project" value="TreeGrafter"/>
</dbReference>